<dbReference type="AlphaFoldDB" id="B0VJI8"/>
<proteinExistence type="predicted"/>
<dbReference type="HOGENOM" id="CLU_116722_4_1_0"/>
<evidence type="ECO:0000259" key="1">
    <source>
        <dbReference type="Pfam" id="PF07883"/>
    </source>
</evidence>
<dbReference type="PANTHER" id="PTHR37694:SF1">
    <property type="entry name" value="SLR8022 PROTEIN"/>
    <property type="match status" value="1"/>
</dbReference>
<dbReference type="Gene3D" id="2.60.120.10">
    <property type="entry name" value="Jelly Rolls"/>
    <property type="match status" value="1"/>
</dbReference>
<dbReference type="SUPFAM" id="SSF51182">
    <property type="entry name" value="RmlC-like cupins"/>
    <property type="match status" value="1"/>
</dbReference>
<dbReference type="InterPro" id="IPR014710">
    <property type="entry name" value="RmlC-like_jellyroll"/>
</dbReference>
<evidence type="ECO:0000313" key="2">
    <source>
        <dbReference type="EMBL" id="CAO81648.1"/>
    </source>
</evidence>
<organism evidence="2 3">
    <name type="scientific">Cloacimonas acidaminovorans (strain Evry)</name>
    <dbReference type="NCBI Taxonomy" id="459349"/>
    <lineage>
        <taxon>Bacteria</taxon>
        <taxon>Pseudomonadati</taxon>
        <taxon>Candidatus Cloacimonadota</taxon>
        <taxon>Candidatus Cloacimonadia</taxon>
        <taxon>Candidatus Cloacimonadales</taxon>
        <taxon>Candidatus Cloacimonadaceae</taxon>
        <taxon>Candidatus Cloacimonas</taxon>
    </lineage>
</organism>
<evidence type="ECO:0000313" key="3">
    <source>
        <dbReference type="Proteomes" id="UP000002019"/>
    </source>
</evidence>
<dbReference type="EMBL" id="CU466930">
    <property type="protein sequence ID" value="CAO81648.1"/>
    <property type="molecule type" value="Genomic_DNA"/>
</dbReference>
<sequence length="131" mass="14753">MKIIHYDEVELEPVTAEGAEKAQIRWLIAQKDGAPTFAMRMFEIEPGGHTPHHQHKWEHEVYCLSGKGALVTDRGEMAFGADDAIFVDPDILHSFKNTGNETLKFLCLIPHEKPIIKKALNPFADEEANNC</sequence>
<accession>B0VJI8</accession>
<dbReference type="eggNOG" id="COG1917">
    <property type="taxonomic scope" value="Bacteria"/>
</dbReference>
<dbReference type="Pfam" id="PF07883">
    <property type="entry name" value="Cupin_2"/>
    <property type="match status" value="1"/>
</dbReference>
<dbReference type="KEGG" id="caci:CLOAM1816"/>
<dbReference type="CDD" id="cd02222">
    <property type="entry name" value="cupin_TM1459-like"/>
    <property type="match status" value="1"/>
</dbReference>
<reference evidence="2 3" key="1">
    <citation type="journal article" date="2008" name="J. Bacteriol.">
        <title>'Candidatus Cloacamonas acidaminovorans': genome sequence reconstruction provides a first glimpse of a new bacterial division.</title>
        <authorList>
            <person name="Pelletier E."/>
            <person name="Kreimeyer A."/>
            <person name="Bocs S."/>
            <person name="Rouy Z."/>
            <person name="Gyapay G."/>
            <person name="Chouari R."/>
            <person name="Riviere D."/>
            <person name="Ganesan A."/>
            <person name="Daegelen P."/>
            <person name="Sghir A."/>
            <person name="Cohen G.N."/>
            <person name="Medigue C."/>
            <person name="Weissenbach J."/>
            <person name="Le Paslier D."/>
        </authorList>
    </citation>
    <scope>NUCLEOTIDE SEQUENCE [LARGE SCALE GENOMIC DNA]</scope>
    <source>
        <strain evidence="3">Evry</strain>
    </source>
</reference>
<protein>
    <submittedName>
        <fullName evidence="2">Cupin region</fullName>
    </submittedName>
</protein>
<dbReference type="Proteomes" id="UP000002019">
    <property type="component" value="Chromosome"/>
</dbReference>
<dbReference type="PANTHER" id="PTHR37694">
    <property type="entry name" value="SLR8022 PROTEIN"/>
    <property type="match status" value="1"/>
</dbReference>
<dbReference type="OrthoDB" id="9791297at2"/>
<keyword evidence="3" id="KW-1185">Reference proteome</keyword>
<name>B0VJI8_CLOAI</name>
<gene>
    <name evidence="2" type="ordered locus">CLOAM1816</name>
</gene>
<dbReference type="InterPro" id="IPR011051">
    <property type="entry name" value="RmlC_Cupin_sf"/>
</dbReference>
<dbReference type="RefSeq" id="WP_015425506.1">
    <property type="nucleotide sequence ID" value="NC_020449.1"/>
</dbReference>
<dbReference type="STRING" id="459349.CLOAM1816"/>
<feature type="domain" description="Cupin type-2" evidence="1">
    <location>
        <begin position="41"/>
        <end position="108"/>
    </location>
</feature>
<dbReference type="InterPro" id="IPR013096">
    <property type="entry name" value="Cupin_2"/>
</dbReference>